<dbReference type="InterPro" id="IPR014729">
    <property type="entry name" value="Rossmann-like_a/b/a_fold"/>
</dbReference>
<feature type="site" description="Interaction with tRNA" evidence="9">
    <location>
        <position position="138"/>
    </location>
</feature>
<comment type="subcellular location">
    <subcellularLocation>
        <location evidence="9">Cytoplasm</location>
    </subcellularLocation>
</comment>
<keyword evidence="13" id="KW-1185">Reference proteome</keyword>
<dbReference type="GO" id="GO:0103016">
    <property type="term" value="F:tRNA-uridine 2-sulfurtransferase activity"/>
    <property type="evidence" value="ECO:0007669"/>
    <property type="project" value="UniProtKB-EC"/>
</dbReference>
<keyword evidence="9" id="KW-0963">Cytoplasm</keyword>
<feature type="site" description="Interaction with tRNA" evidence="9">
    <location>
        <position position="351"/>
    </location>
</feature>
<dbReference type="NCBIfam" id="NF001138">
    <property type="entry name" value="PRK00143.1"/>
    <property type="match status" value="1"/>
</dbReference>
<keyword evidence="5 9" id="KW-0067">ATP-binding</keyword>
<evidence type="ECO:0000259" key="11">
    <source>
        <dbReference type="Pfam" id="PF20259"/>
    </source>
</evidence>
<comment type="caution">
    <text evidence="9">Lacks conserved residue(s) required for the propagation of feature annotation.</text>
</comment>
<comment type="function">
    <text evidence="9">Catalyzes the 2-thiolation of uridine at the wobble position (U34) of tRNA, leading to the formation of s(2)U34.</text>
</comment>
<evidence type="ECO:0000256" key="8">
    <source>
        <dbReference type="ARBA" id="ARBA00051542"/>
    </source>
</evidence>
<dbReference type="EC" id="2.8.1.13" evidence="9"/>
<sequence>MISTSPKIIVALSGGVDSAVTAVLLKQQHPELQAVYMRNWDVLLNNDILGHKSDQEPCTDATDLAAVQAICQQLDIKLKVYNFVDQYWETVFVPSLEQLKAGQTPNPDMICNAKIKFGILLDQLISDFGPNIKIATGHYAGVVEIDQQFYLTTAANPKKDQTYFLSQLNQKQLSHVLFPLSHIKDKNEVRAIAKAHQLPVWNKKDSTGICFIGKRNYRQFMSNYLSFQDGLILDIQTKQVVGQHHGVSFYTLGQRKGLELSGYEQPMFVCAKNIEKNFLFVCPQNLVHKYLYKSQSRILNMHWINEPLTINTPVLVRFRHTGTLVSATISHIDQTTITLTHQLINTTAPGQYLVLYSTDQKYCLGGGILDESDWGNIHD</sequence>
<feature type="active site" description="Nucleophile" evidence="9">
    <location>
        <position position="111"/>
    </location>
</feature>
<dbReference type="SUPFAM" id="SSF52402">
    <property type="entry name" value="Adenine nucleotide alpha hydrolases-like"/>
    <property type="match status" value="1"/>
</dbReference>
<evidence type="ECO:0000256" key="5">
    <source>
        <dbReference type="ARBA" id="ARBA00022840"/>
    </source>
</evidence>
<feature type="binding site" evidence="9">
    <location>
        <begin position="11"/>
        <end position="18"/>
    </location>
    <ligand>
        <name>ATP</name>
        <dbReference type="ChEBI" id="CHEBI:30616"/>
    </ligand>
</feature>
<feature type="domain" description="tRNA-specific 2-thiouridylase MnmA-like central" evidence="11">
    <location>
        <begin position="219"/>
        <end position="282"/>
    </location>
</feature>
<comment type="catalytic activity">
    <reaction evidence="8 9">
        <text>S-sulfanyl-L-cysteinyl-[protein] + uridine(34) in tRNA + AH2 + ATP = 2-thiouridine(34) in tRNA + L-cysteinyl-[protein] + A + AMP + diphosphate + H(+)</text>
        <dbReference type="Rhea" id="RHEA:47032"/>
        <dbReference type="Rhea" id="RHEA-COMP:10131"/>
        <dbReference type="Rhea" id="RHEA-COMP:11726"/>
        <dbReference type="Rhea" id="RHEA-COMP:11727"/>
        <dbReference type="Rhea" id="RHEA-COMP:11728"/>
        <dbReference type="ChEBI" id="CHEBI:13193"/>
        <dbReference type="ChEBI" id="CHEBI:15378"/>
        <dbReference type="ChEBI" id="CHEBI:17499"/>
        <dbReference type="ChEBI" id="CHEBI:29950"/>
        <dbReference type="ChEBI" id="CHEBI:30616"/>
        <dbReference type="ChEBI" id="CHEBI:33019"/>
        <dbReference type="ChEBI" id="CHEBI:61963"/>
        <dbReference type="ChEBI" id="CHEBI:65315"/>
        <dbReference type="ChEBI" id="CHEBI:87170"/>
        <dbReference type="ChEBI" id="CHEBI:456215"/>
        <dbReference type="EC" id="2.8.1.13"/>
    </reaction>
</comment>
<accession>A0ABU0LYG7</accession>
<dbReference type="PANTHER" id="PTHR11933:SF5">
    <property type="entry name" value="MITOCHONDRIAL TRNA-SPECIFIC 2-THIOURIDYLASE 1"/>
    <property type="match status" value="1"/>
</dbReference>
<keyword evidence="3 9" id="KW-0819">tRNA processing</keyword>
<comment type="caution">
    <text evidence="12">The sequence shown here is derived from an EMBL/GenBank/DDBJ whole genome shotgun (WGS) entry which is preliminary data.</text>
</comment>
<dbReference type="Proteomes" id="UP001240643">
    <property type="component" value="Unassembled WGS sequence"/>
</dbReference>
<dbReference type="Gene3D" id="3.40.50.620">
    <property type="entry name" value="HUPs"/>
    <property type="match status" value="1"/>
</dbReference>
<evidence type="ECO:0000256" key="6">
    <source>
        <dbReference type="ARBA" id="ARBA00022884"/>
    </source>
</evidence>
<protein>
    <recommendedName>
        <fullName evidence="9">tRNA-specific 2-thiouridylase MnmA</fullName>
        <ecNumber evidence="9">2.8.1.13</ecNumber>
    </recommendedName>
</protein>
<dbReference type="InterPro" id="IPR023382">
    <property type="entry name" value="MnmA-like_central_sf"/>
</dbReference>
<proteinExistence type="inferred from homology"/>
<evidence type="ECO:0000256" key="7">
    <source>
        <dbReference type="ARBA" id="ARBA00023157"/>
    </source>
</evidence>
<gene>
    <name evidence="9" type="primary">mnmA</name>
    <name evidence="12" type="ORF">J2Z62_000096</name>
</gene>
<dbReference type="Pfam" id="PF20258">
    <property type="entry name" value="tRNA_Me_trans_C"/>
    <property type="match status" value="1"/>
</dbReference>
<dbReference type="InterPro" id="IPR046885">
    <property type="entry name" value="MnmA-like_C"/>
</dbReference>
<keyword evidence="7" id="KW-1015">Disulfide bond</keyword>
<evidence type="ECO:0000256" key="4">
    <source>
        <dbReference type="ARBA" id="ARBA00022741"/>
    </source>
</evidence>
<feature type="binding site" evidence="9">
    <location>
        <position position="137"/>
    </location>
    <ligand>
        <name>ATP</name>
        <dbReference type="ChEBI" id="CHEBI:30616"/>
    </ligand>
</feature>
<dbReference type="HAMAP" id="MF_00144">
    <property type="entry name" value="tRNA_thiouridyl_MnmA"/>
    <property type="match status" value="1"/>
</dbReference>
<feature type="binding site" evidence="9">
    <location>
        <position position="37"/>
    </location>
    <ligand>
        <name>ATP</name>
        <dbReference type="ChEBI" id="CHEBI:30616"/>
    </ligand>
</feature>
<organism evidence="12 13">
    <name type="scientific">Mycoplasmoides fastidiosum</name>
    <dbReference type="NCBI Taxonomy" id="92758"/>
    <lineage>
        <taxon>Bacteria</taxon>
        <taxon>Bacillati</taxon>
        <taxon>Mycoplasmatota</taxon>
        <taxon>Mycoplasmoidales</taxon>
        <taxon>Mycoplasmoidaceae</taxon>
        <taxon>Mycoplasmoides</taxon>
    </lineage>
</organism>
<dbReference type="Gene3D" id="2.30.30.280">
    <property type="entry name" value="Adenine nucleotide alpha hydrolases-like domains"/>
    <property type="match status" value="1"/>
</dbReference>
<dbReference type="NCBIfam" id="TIGR00420">
    <property type="entry name" value="trmU"/>
    <property type="match status" value="1"/>
</dbReference>
<evidence type="ECO:0000313" key="12">
    <source>
        <dbReference type="EMBL" id="MDQ0513658.1"/>
    </source>
</evidence>
<keyword evidence="2 9" id="KW-0808">Transferase</keyword>
<feature type="active site" description="Cysteine persulfide intermediate" evidence="9">
    <location>
        <position position="210"/>
    </location>
</feature>
<dbReference type="PANTHER" id="PTHR11933">
    <property type="entry name" value="TRNA 5-METHYLAMINOMETHYL-2-THIOURIDYLATE -METHYLTRANSFERASE"/>
    <property type="match status" value="1"/>
</dbReference>
<dbReference type="InterPro" id="IPR004506">
    <property type="entry name" value="MnmA-like"/>
</dbReference>
<evidence type="ECO:0000259" key="10">
    <source>
        <dbReference type="Pfam" id="PF20258"/>
    </source>
</evidence>
<keyword evidence="1 9" id="KW-0820">tRNA-binding</keyword>
<evidence type="ECO:0000313" key="13">
    <source>
        <dbReference type="Proteomes" id="UP001240643"/>
    </source>
</evidence>
<dbReference type="RefSeq" id="WP_256547647.1">
    <property type="nucleotide sequence ID" value="NZ_CP101809.1"/>
</dbReference>
<evidence type="ECO:0000256" key="9">
    <source>
        <dbReference type="HAMAP-Rule" id="MF_00144"/>
    </source>
</evidence>
<name>A0ABU0LYG7_9BACT</name>
<dbReference type="InterPro" id="IPR046884">
    <property type="entry name" value="MnmA-like_central"/>
</dbReference>
<feature type="region of interest" description="Interaction with tRNA" evidence="9">
    <location>
        <begin position="159"/>
        <end position="161"/>
    </location>
</feature>
<dbReference type="CDD" id="cd01998">
    <property type="entry name" value="MnmA_TRMU-like"/>
    <property type="match status" value="1"/>
</dbReference>
<evidence type="ECO:0000256" key="3">
    <source>
        <dbReference type="ARBA" id="ARBA00022694"/>
    </source>
</evidence>
<feature type="domain" description="tRNA-specific 2-thiouridylase MnmA-like C-terminal" evidence="10">
    <location>
        <begin position="297"/>
        <end position="368"/>
    </location>
</feature>
<comment type="similarity">
    <text evidence="9">Belongs to the MnmA/TRMU family.</text>
</comment>
<keyword evidence="6 9" id="KW-0694">RNA-binding</keyword>
<dbReference type="EMBL" id="JAUSWO010000001">
    <property type="protein sequence ID" value="MDQ0513658.1"/>
    <property type="molecule type" value="Genomic_DNA"/>
</dbReference>
<evidence type="ECO:0000256" key="2">
    <source>
        <dbReference type="ARBA" id="ARBA00022679"/>
    </source>
</evidence>
<evidence type="ECO:0000256" key="1">
    <source>
        <dbReference type="ARBA" id="ARBA00022555"/>
    </source>
</evidence>
<feature type="region of interest" description="Interaction with target base in tRNA" evidence="9">
    <location>
        <begin position="106"/>
        <end position="108"/>
    </location>
</feature>
<reference evidence="12" key="1">
    <citation type="submission" date="2023-07" db="EMBL/GenBank/DDBJ databases">
        <title>Genomic Encyclopedia of Type Strains, Phase IV (KMG-IV): sequencing the most valuable type-strain genomes for metagenomic binning, comparative biology and taxonomic classification.</title>
        <authorList>
            <person name="Goeker M."/>
        </authorList>
    </citation>
    <scope>NUCLEOTIDE SEQUENCE [LARGE SCALE GENOMIC DNA]</scope>
    <source>
        <strain evidence="12">DSM 21204</strain>
    </source>
</reference>
<dbReference type="Pfam" id="PF20259">
    <property type="entry name" value="tRNA_Me_trans_M"/>
    <property type="match status" value="1"/>
</dbReference>
<keyword evidence="4 9" id="KW-0547">Nucleotide-binding</keyword>
<dbReference type="Pfam" id="PF03054">
    <property type="entry name" value="tRNA_Me_trans"/>
    <property type="match status" value="1"/>
</dbReference>
<dbReference type="Gene3D" id="2.40.30.10">
    <property type="entry name" value="Translation factors"/>
    <property type="match status" value="1"/>
</dbReference>